<dbReference type="Proteomes" id="UP000887579">
    <property type="component" value="Unplaced"/>
</dbReference>
<dbReference type="WBParaSite" id="ES5_v2.g12423.t1">
    <property type="protein sequence ID" value="ES5_v2.g12423.t1"/>
    <property type="gene ID" value="ES5_v2.g12423"/>
</dbReference>
<sequence>MTQNGITKKDNDYFEYLKKCIDGMQGSTTFYRTATALVPIAATENSVTCEITVANEHVNEKGTMHGGQTVTLVDILTARAVGMTVRDMPMVSVDLSCSFMLPIPVGEIVVMHAEVLKKGRTMAFTECEFRRKSDNKLLAKGKHNLALLPYMKVADPSLIRQF</sequence>
<organism evidence="1 2">
    <name type="scientific">Panagrolaimus sp. ES5</name>
    <dbReference type="NCBI Taxonomy" id="591445"/>
    <lineage>
        <taxon>Eukaryota</taxon>
        <taxon>Metazoa</taxon>
        <taxon>Ecdysozoa</taxon>
        <taxon>Nematoda</taxon>
        <taxon>Chromadorea</taxon>
        <taxon>Rhabditida</taxon>
        <taxon>Tylenchina</taxon>
        <taxon>Panagrolaimomorpha</taxon>
        <taxon>Panagrolaimoidea</taxon>
        <taxon>Panagrolaimidae</taxon>
        <taxon>Panagrolaimus</taxon>
    </lineage>
</organism>
<reference evidence="2" key="1">
    <citation type="submission" date="2022-11" db="UniProtKB">
        <authorList>
            <consortium name="WormBaseParasite"/>
        </authorList>
    </citation>
    <scope>IDENTIFICATION</scope>
</reference>
<proteinExistence type="predicted"/>
<evidence type="ECO:0000313" key="2">
    <source>
        <dbReference type="WBParaSite" id="ES5_v2.g12423.t1"/>
    </source>
</evidence>
<name>A0AC34F5Z9_9BILA</name>
<accession>A0AC34F5Z9</accession>
<protein>
    <submittedName>
        <fullName evidence="2">Thioesterase domain-containing protein</fullName>
    </submittedName>
</protein>
<evidence type="ECO:0000313" key="1">
    <source>
        <dbReference type="Proteomes" id="UP000887579"/>
    </source>
</evidence>